<keyword evidence="1" id="KW-0732">Signal</keyword>
<protein>
    <submittedName>
        <fullName evidence="2">(rape) hypothetical protein</fullName>
    </submittedName>
</protein>
<name>A0A816NZD6_BRANA</name>
<accession>A0A816NZD6</accession>
<proteinExistence type="predicted"/>
<dbReference type="EMBL" id="HG994363">
    <property type="protein sequence ID" value="CAF2042488.1"/>
    <property type="molecule type" value="Genomic_DNA"/>
</dbReference>
<sequence length="139" mass="15447">MLCSVQTLHIFGGQLGLVDAATVLAVNISNTQFNGSSSATVRWQQRKGEVAAALGIEGLESRLSMDSVDRGRGMPPRITLALKINCVWMAGFAGQREVPVTSRFAIHMCSSERLLLSRFPAFLYRRTVLSDFHYRDHYN</sequence>
<evidence type="ECO:0000313" key="2">
    <source>
        <dbReference type="EMBL" id="CAF2042488.1"/>
    </source>
</evidence>
<feature type="chain" id="PRO_5032907423" evidence="1">
    <location>
        <begin position="21"/>
        <end position="139"/>
    </location>
</feature>
<evidence type="ECO:0000256" key="1">
    <source>
        <dbReference type="SAM" id="SignalP"/>
    </source>
</evidence>
<reference evidence="2" key="1">
    <citation type="submission" date="2021-01" db="EMBL/GenBank/DDBJ databases">
        <authorList>
            <consortium name="Genoscope - CEA"/>
            <person name="William W."/>
        </authorList>
    </citation>
    <scope>NUCLEOTIDE SEQUENCE</scope>
</reference>
<feature type="signal peptide" evidence="1">
    <location>
        <begin position="1"/>
        <end position="20"/>
    </location>
</feature>
<organism evidence="2">
    <name type="scientific">Brassica napus</name>
    <name type="common">Rape</name>
    <dbReference type="NCBI Taxonomy" id="3708"/>
    <lineage>
        <taxon>Eukaryota</taxon>
        <taxon>Viridiplantae</taxon>
        <taxon>Streptophyta</taxon>
        <taxon>Embryophyta</taxon>
        <taxon>Tracheophyta</taxon>
        <taxon>Spermatophyta</taxon>
        <taxon>Magnoliopsida</taxon>
        <taxon>eudicotyledons</taxon>
        <taxon>Gunneridae</taxon>
        <taxon>Pentapetalae</taxon>
        <taxon>rosids</taxon>
        <taxon>malvids</taxon>
        <taxon>Brassicales</taxon>
        <taxon>Brassicaceae</taxon>
        <taxon>Brassiceae</taxon>
        <taxon>Brassica</taxon>
    </lineage>
</organism>
<dbReference type="AlphaFoldDB" id="A0A816NZD6"/>
<dbReference type="Proteomes" id="UP001295469">
    <property type="component" value="Chromosome A09"/>
</dbReference>
<gene>
    <name evidence="2" type="ORF">DARMORV10_A09P26020.1</name>
</gene>